<evidence type="ECO:0000313" key="3">
    <source>
        <dbReference type="Proteomes" id="UP000054007"/>
    </source>
</evidence>
<evidence type="ECO:0000313" key="2">
    <source>
        <dbReference type="EMBL" id="KIY60752.1"/>
    </source>
</evidence>
<dbReference type="EMBL" id="KN881295">
    <property type="protein sequence ID" value="KIY60752.1"/>
    <property type="molecule type" value="Genomic_DNA"/>
</dbReference>
<organism evidence="2 3">
    <name type="scientific">Cylindrobasidium torrendii FP15055 ss-10</name>
    <dbReference type="NCBI Taxonomy" id="1314674"/>
    <lineage>
        <taxon>Eukaryota</taxon>
        <taxon>Fungi</taxon>
        <taxon>Dikarya</taxon>
        <taxon>Basidiomycota</taxon>
        <taxon>Agaricomycotina</taxon>
        <taxon>Agaricomycetes</taxon>
        <taxon>Agaricomycetidae</taxon>
        <taxon>Agaricales</taxon>
        <taxon>Marasmiineae</taxon>
        <taxon>Physalacriaceae</taxon>
        <taxon>Cylindrobasidium</taxon>
    </lineage>
</organism>
<dbReference type="STRING" id="1314674.A0A0D7ARB5"/>
<feature type="region of interest" description="Disordered" evidence="1">
    <location>
        <begin position="107"/>
        <end position="132"/>
    </location>
</feature>
<dbReference type="AlphaFoldDB" id="A0A0D7ARB5"/>
<feature type="compositionally biased region" description="Low complexity" evidence="1">
    <location>
        <begin position="114"/>
        <end position="123"/>
    </location>
</feature>
<name>A0A0D7ARB5_9AGAR</name>
<dbReference type="OrthoDB" id="3266461at2759"/>
<reference evidence="2 3" key="1">
    <citation type="journal article" date="2015" name="Fungal Genet. Biol.">
        <title>Evolution of novel wood decay mechanisms in Agaricales revealed by the genome sequences of Fistulina hepatica and Cylindrobasidium torrendii.</title>
        <authorList>
            <person name="Floudas D."/>
            <person name="Held B.W."/>
            <person name="Riley R."/>
            <person name="Nagy L.G."/>
            <person name="Koehler G."/>
            <person name="Ransdell A.S."/>
            <person name="Younus H."/>
            <person name="Chow J."/>
            <person name="Chiniquy J."/>
            <person name="Lipzen A."/>
            <person name="Tritt A."/>
            <person name="Sun H."/>
            <person name="Haridas S."/>
            <person name="LaButti K."/>
            <person name="Ohm R.A."/>
            <person name="Kues U."/>
            <person name="Blanchette R.A."/>
            <person name="Grigoriev I.V."/>
            <person name="Minto R.E."/>
            <person name="Hibbett D.S."/>
        </authorList>
    </citation>
    <scope>NUCLEOTIDE SEQUENCE [LARGE SCALE GENOMIC DNA]</scope>
    <source>
        <strain evidence="2 3">FP15055 ss-10</strain>
    </source>
</reference>
<accession>A0A0D7ARB5</accession>
<feature type="non-terminal residue" evidence="2">
    <location>
        <position position="521"/>
    </location>
</feature>
<protein>
    <submittedName>
        <fullName evidence="2">Uncharacterized protein</fullName>
    </submittedName>
</protein>
<dbReference type="Proteomes" id="UP000054007">
    <property type="component" value="Unassembled WGS sequence"/>
</dbReference>
<evidence type="ECO:0000256" key="1">
    <source>
        <dbReference type="SAM" id="MobiDB-lite"/>
    </source>
</evidence>
<proteinExistence type="predicted"/>
<gene>
    <name evidence="2" type="ORF">CYLTODRAFT_495534</name>
</gene>
<sequence>MAYLLIFPSLPSRIFRKANYESFAGVEAVDYLRRPAPKPSSDQGFEAHPTFGRLGVNHPFWSRRRNEPGVKIMPGSWENQPCDEAPYDIALRTLAEEDAALEIEAASGQGPVLPTASTSAPSSSKRRFHNSMRAQTSFAKRTFSEAQDEVELPRIVAPGPSTRKNLSRTASLLPSYPEHENDTAPVDWNSIEGIGLSLESIYRDLPNADSLPATSPASTSSTSSPFYLRTTSTGWAGGRAAVHEVVALLWAWMHFVLGPILAGFKRVPFRTVGQNWTVIKDQMGRIIAVRSPLLHWISGFSANTKDKILTSNPHRPSPFMQQTINEVVRFVQMCTDCERGINVRGPHWFHISGHDRQIKETPDLRVWGKLNTGPLSWLMRRNSPFFRLTNQATGIVRSFFPGIFRRYMRCIDYMRRTYGISPLYGLFWQFCINWGEDRLLVDCWPHVDAANLAIGVCVIFIFGWFASDEVCWLVIWEANIMIELPAGVFLAYPSSLFYHFNINIKDIEVDLRRAQLVVAKK</sequence>
<keyword evidence="3" id="KW-1185">Reference proteome</keyword>